<dbReference type="AlphaFoldDB" id="A0A9Q8VXS0"/>
<reference evidence="2" key="1">
    <citation type="submission" date="2022-02" db="EMBL/GenBank/DDBJ databases">
        <title>The genetically variable rfb locus in Leptospira is a mobile cassette and a molecular signature of serovar identity.</title>
        <authorList>
            <person name="Nieves C."/>
            <person name="Vincent A.T."/>
            <person name="Zarantonelli L."/>
            <person name="Picardeau M."/>
            <person name="Veyrier F.J."/>
            <person name="Buschiazzo A."/>
        </authorList>
    </citation>
    <scope>NUCLEOTIDE SEQUENCE</scope>
    <source>
        <strain evidence="2">IP1512017</strain>
    </source>
</reference>
<dbReference type="RefSeq" id="WP_082294619.1">
    <property type="nucleotide sequence ID" value="NZ_CP091928.1"/>
</dbReference>
<protein>
    <submittedName>
        <fullName evidence="2">Ribbon-helix-helix protein, CopG family</fullName>
    </submittedName>
</protein>
<gene>
    <name evidence="2" type="ORF">MAL03_17135</name>
</gene>
<dbReference type="InterPro" id="IPR013321">
    <property type="entry name" value="Arc_rbn_hlx_hlx"/>
</dbReference>
<evidence type="ECO:0000313" key="3">
    <source>
        <dbReference type="Proteomes" id="UP000829829"/>
    </source>
</evidence>
<organism evidence="2 3">
    <name type="scientific">Leptospira noguchii</name>
    <dbReference type="NCBI Taxonomy" id="28182"/>
    <lineage>
        <taxon>Bacteria</taxon>
        <taxon>Pseudomonadati</taxon>
        <taxon>Spirochaetota</taxon>
        <taxon>Spirochaetia</taxon>
        <taxon>Leptospirales</taxon>
        <taxon>Leptospiraceae</taxon>
        <taxon>Leptospira</taxon>
    </lineage>
</organism>
<sequence length="62" mass="7402">MAKREHRSRSELIREAARTYIEKKNRWQTIFDFTSKAIGQSDISEKDVFNKIKSVRTRRNAC</sequence>
<dbReference type="Pfam" id="PF01402">
    <property type="entry name" value="RHH_1"/>
    <property type="match status" value="1"/>
</dbReference>
<proteinExistence type="predicted"/>
<dbReference type="Proteomes" id="UP000829829">
    <property type="component" value="Chromosome 1"/>
</dbReference>
<accession>A0A9Q8VXS0</accession>
<dbReference type="InterPro" id="IPR002145">
    <property type="entry name" value="CopG"/>
</dbReference>
<dbReference type="Gene3D" id="1.10.1220.10">
    <property type="entry name" value="Met repressor-like"/>
    <property type="match status" value="1"/>
</dbReference>
<feature type="domain" description="Ribbon-helix-helix protein CopG" evidence="1">
    <location>
        <begin position="1"/>
        <end position="24"/>
    </location>
</feature>
<dbReference type="EMBL" id="CP091957">
    <property type="protein sequence ID" value="UOG58405.1"/>
    <property type="molecule type" value="Genomic_DNA"/>
</dbReference>
<dbReference type="GO" id="GO:0006355">
    <property type="term" value="P:regulation of DNA-templated transcription"/>
    <property type="evidence" value="ECO:0007669"/>
    <property type="project" value="InterPro"/>
</dbReference>
<evidence type="ECO:0000313" key="2">
    <source>
        <dbReference type="EMBL" id="UOG58405.1"/>
    </source>
</evidence>
<evidence type="ECO:0000259" key="1">
    <source>
        <dbReference type="Pfam" id="PF01402"/>
    </source>
</evidence>
<name>A0A9Q8VXS0_9LEPT</name>